<sequence length="90" mass="10257">MRQNCKQLSKAFIDALRMDIGGSTKKYILKFSLNASTKLYKSSSNSFVSWNFISANIFTRTQTKQLTTSPNEVTGWTLFINTTQTNNTLY</sequence>
<dbReference type="Proteomes" id="UP000824120">
    <property type="component" value="Chromosome 2"/>
</dbReference>
<dbReference type="AlphaFoldDB" id="A0A9J6A9X0"/>
<organism evidence="1 2">
    <name type="scientific">Solanum commersonii</name>
    <name type="common">Commerson's wild potato</name>
    <name type="synonym">Commerson's nightshade</name>
    <dbReference type="NCBI Taxonomy" id="4109"/>
    <lineage>
        <taxon>Eukaryota</taxon>
        <taxon>Viridiplantae</taxon>
        <taxon>Streptophyta</taxon>
        <taxon>Embryophyta</taxon>
        <taxon>Tracheophyta</taxon>
        <taxon>Spermatophyta</taxon>
        <taxon>Magnoliopsida</taxon>
        <taxon>eudicotyledons</taxon>
        <taxon>Gunneridae</taxon>
        <taxon>Pentapetalae</taxon>
        <taxon>asterids</taxon>
        <taxon>lamiids</taxon>
        <taxon>Solanales</taxon>
        <taxon>Solanaceae</taxon>
        <taxon>Solanoideae</taxon>
        <taxon>Solaneae</taxon>
        <taxon>Solanum</taxon>
    </lineage>
</organism>
<dbReference type="EMBL" id="JACXVP010000002">
    <property type="protein sequence ID" value="KAG5621042.1"/>
    <property type="molecule type" value="Genomic_DNA"/>
</dbReference>
<comment type="caution">
    <text evidence="1">The sequence shown here is derived from an EMBL/GenBank/DDBJ whole genome shotgun (WGS) entry which is preliminary data.</text>
</comment>
<accession>A0A9J6A9X0</accession>
<reference evidence="1 2" key="1">
    <citation type="submission" date="2020-09" db="EMBL/GenBank/DDBJ databases">
        <title>De no assembly of potato wild relative species, Solanum commersonii.</title>
        <authorList>
            <person name="Cho K."/>
        </authorList>
    </citation>
    <scope>NUCLEOTIDE SEQUENCE [LARGE SCALE GENOMIC DNA]</scope>
    <source>
        <strain evidence="1">LZ3.2</strain>
        <tissue evidence="1">Leaf</tissue>
    </source>
</reference>
<gene>
    <name evidence="1" type="ORF">H5410_006260</name>
</gene>
<proteinExistence type="predicted"/>
<evidence type="ECO:0000313" key="2">
    <source>
        <dbReference type="Proteomes" id="UP000824120"/>
    </source>
</evidence>
<keyword evidence="2" id="KW-1185">Reference proteome</keyword>
<name>A0A9J6A9X0_SOLCO</name>
<protein>
    <submittedName>
        <fullName evidence="1">Uncharacterized protein</fullName>
    </submittedName>
</protein>
<evidence type="ECO:0000313" key="1">
    <source>
        <dbReference type="EMBL" id="KAG5621042.1"/>
    </source>
</evidence>